<feature type="transmembrane region" description="Helical" evidence="10">
    <location>
        <begin position="6"/>
        <end position="24"/>
    </location>
</feature>
<evidence type="ECO:0000313" key="16">
    <source>
        <dbReference type="Proteomes" id="UP000249293"/>
    </source>
</evidence>
<evidence type="ECO:0000256" key="8">
    <source>
        <dbReference type="ARBA" id="ARBA00023186"/>
    </source>
</evidence>
<proteinExistence type="inferred from homology"/>
<evidence type="ECO:0000256" key="3">
    <source>
        <dbReference type="ARBA" id="ARBA00022692"/>
    </source>
</evidence>
<evidence type="ECO:0000256" key="10">
    <source>
        <dbReference type="RuleBase" id="RU368005"/>
    </source>
</evidence>
<dbReference type="GO" id="GO:0034551">
    <property type="term" value="P:mitochondrial respiratory chain complex III assembly"/>
    <property type="evidence" value="ECO:0007669"/>
    <property type="project" value="TreeGrafter"/>
</dbReference>
<dbReference type="STRING" id="4909.A0A1V2LLD3"/>
<dbReference type="PANTHER" id="PTHR28202">
    <property type="entry name" value="ASSEMBLY FACTOR CBP4"/>
    <property type="match status" value="1"/>
</dbReference>
<dbReference type="Proteomes" id="UP000189274">
    <property type="component" value="Unassembled WGS sequence"/>
</dbReference>
<keyword evidence="16" id="KW-1185">Reference proteome</keyword>
<evidence type="ECO:0000256" key="6">
    <source>
        <dbReference type="ARBA" id="ARBA00023128"/>
    </source>
</evidence>
<comment type="similarity">
    <text evidence="2 10">Belongs to the CBP4 family.</text>
</comment>
<name>A0A1V2LLD3_PICKU</name>
<dbReference type="Proteomes" id="UP000249293">
    <property type="component" value="Chromosome 1"/>
</dbReference>
<dbReference type="VEuPathDB" id="FungiDB:C5L36_0A07020"/>
<dbReference type="GO" id="GO:0005743">
    <property type="term" value="C:mitochondrial inner membrane"/>
    <property type="evidence" value="ECO:0007669"/>
    <property type="project" value="UniProtKB-SubCell"/>
</dbReference>
<evidence type="ECO:0000313" key="12">
    <source>
        <dbReference type="EMBL" id="ONH73746.1"/>
    </source>
</evidence>
<dbReference type="EMBL" id="CP028773">
    <property type="protein sequence ID" value="AWU74099.1"/>
    <property type="molecule type" value="Genomic_DNA"/>
</dbReference>
<dbReference type="AlphaFoldDB" id="A0A1V2LLD3"/>
<keyword evidence="3 10" id="KW-0812">Transmembrane</keyword>
<dbReference type="EMBL" id="NHMM01000002">
    <property type="protein sequence ID" value="OUT23581.1"/>
    <property type="molecule type" value="Genomic_DNA"/>
</dbReference>
<accession>A0A1V2LLD3</accession>
<keyword evidence="7 10" id="KW-0472">Membrane</keyword>
<keyword evidence="8 10" id="KW-0143">Chaperone</keyword>
<dbReference type="Pfam" id="PF07960">
    <property type="entry name" value="CBP4"/>
    <property type="match status" value="1"/>
</dbReference>
<evidence type="ECO:0000256" key="9">
    <source>
        <dbReference type="ARBA" id="ARBA00025413"/>
    </source>
</evidence>
<reference evidence="11 16" key="4">
    <citation type="submission" date="2018-06" db="EMBL/GenBank/DDBJ databases">
        <title>Population genomics shows no distinction between pathogenic Candida krusei and environmental Pichia kudriavzevii: One species, four names.</title>
        <authorList>
            <person name="Douglass A.P."/>
            <person name="Offei B."/>
            <person name="Braun-Galleani S."/>
            <person name="Coughlan A.Y."/>
            <person name="Martos A."/>
            <person name="Ortiz-Merino R.A."/>
            <person name="Byrne K.P."/>
            <person name="Wolfe K.H."/>
        </authorList>
    </citation>
    <scope>NUCLEOTIDE SEQUENCE [LARGE SCALE GENOMIC DNA]</scope>
    <source>
        <strain evidence="11 16">CBS573</strain>
    </source>
</reference>
<keyword evidence="4 10" id="KW-0999">Mitochondrion inner membrane</keyword>
<dbReference type="Proteomes" id="UP000195871">
    <property type="component" value="Unassembled WGS sequence"/>
</dbReference>
<dbReference type="PANTHER" id="PTHR28202:SF1">
    <property type="entry name" value="ASSEMBLY FACTOR CBP4"/>
    <property type="match status" value="1"/>
</dbReference>
<keyword evidence="6 10" id="KW-0496">Mitochondrion</keyword>
<organism evidence="12 14">
    <name type="scientific">Pichia kudriavzevii</name>
    <name type="common">Yeast</name>
    <name type="synonym">Issatchenkia orientalis</name>
    <dbReference type="NCBI Taxonomy" id="4909"/>
    <lineage>
        <taxon>Eukaryota</taxon>
        <taxon>Fungi</taxon>
        <taxon>Dikarya</taxon>
        <taxon>Ascomycota</taxon>
        <taxon>Saccharomycotina</taxon>
        <taxon>Pichiomycetes</taxon>
        <taxon>Pichiales</taxon>
        <taxon>Pichiaceae</taxon>
        <taxon>Pichia</taxon>
    </lineage>
</organism>
<comment type="function">
    <text evidence="9 10">Essential for the assembly of ubiquinol-cytochrome c reductase. It has a direct effect on the correct occurrence of the Rieske protein, core 4, core 5 and apocytochrome b.</text>
</comment>
<evidence type="ECO:0000313" key="14">
    <source>
        <dbReference type="Proteomes" id="UP000189274"/>
    </source>
</evidence>
<comment type="subcellular location">
    <subcellularLocation>
        <location evidence="1 10">Mitochondrion inner membrane</location>
        <topology evidence="1 10">Single-pass membrane protein</topology>
    </subcellularLocation>
</comment>
<evidence type="ECO:0000313" key="13">
    <source>
        <dbReference type="EMBL" id="OUT23581.1"/>
    </source>
</evidence>
<sequence length="119" mass="13833">MLRASIIYGGGIVGLGVLLFKFTVPTEEQLLQEMTPERRAHVERNRAIRQEEQRLVMEIARETANSNEPVWKTGKLYNPWEGTGNKLLVDSVKVQREEARVRQQEKLNSLRDMEQELKK</sequence>
<evidence type="ECO:0000256" key="2">
    <source>
        <dbReference type="ARBA" id="ARBA00006780"/>
    </source>
</evidence>
<evidence type="ECO:0000313" key="11">
    <source>
        <dbReference type="EMBL" id="AWU74099.1"/>
    </source>
</evidence>
<dbReference type="OrthoDB" id="5576752at2759"/>
<reference evidence="14" key="1">
    <citation type="journal article" date="2017" name="Genome Announc.">
        <title>Genome sequences of Cyberlindnera fabianii 65, Pichia kudriavzevii 129, and Saccharomyces cerevisiae 131 isolated from fermented masau fruits in Zimbabwe.</title>
        <authorList>
            <person name="van Rijswijck I.M.H."/>
            <person name="Derks M.F.L."/>
            <person name="Abee T."/>
            <person name="de Ridder D."/>
            <person name="Smid E.J."/>
        </authorList>
    </citation>
    <scope>NUCLEOTIDE SEQUENCE [LARGE SCALE GENOMIC DNA]</scope>
    <source>
        <strain evidence="14">129</strain>
    </source>
</reference>
<evidence type="ECO:0000313" key="15">
    <source>
        <dbReference type="Proteomes" id="UP000195871"/>
    </source>
</evidence>
<gene>
    <name evidence="12" type="ORF">BOH78_2998</name>
    <name evidence="11" type="ORF">C5L36_0A07020</name>
    <name evidence="13" type="ORF">CAS74_001904</name>
</gene>
<protein>
    <recommendedName>
        <fullName evidence="10">Cytochrome b mRNA-processing protein 4</fullName>
    </recommendedName>
</protein>
<evidence type="ECO:0000256" key="4">
    <source>
        <dbReference type="ARBA" id="ARBA00022792"/>
    </source>
</evidence>
<keyword evidence="5 10" id="KW-1133">Transmembrane helix</keyword>
<evidence type="ECO:0000256" key="5">
    <source>
        <dbReference type="ARBA" id="ARBA00022989"/>
    </source>
</evidence>
<reference evidence="12" key="2">
    <citation type="submission" date="2017-01" db="EMBL/GenBank/DDBJ databases">
        <authorList>
            <person name="Mah S.A."/>
            <person name="Swanson W.J."/>
            <person name="Moy G.W."/>
            <person name="Vacquier V.D."/>
        </authorList>
    </citation>
    <scope>NUCLEOTIDE SEQUENCE [LARGE SCALE GENOMIC DNA]</scope>
    <source>
        <strain evidence="12">129</strain>
    </source>
</reference>
<dbReference type="InterPro" id="IPR012420">
    <property type="entry name" value="Cbp4"/>
</dbReference>
<reference evidence="13 15" key="3">
    <citation type="submission" date="2017-05" db="EMBL/GenBank/DDBJ databases">
        <title>The Genome Sequence of Candida krusei Ckrusei653.</title>
        <authorList>
            <person name="Cuomo C."/>
            <person name="Forche A."/>
            <person name="Young S."/>
            <person name="Abouelleil A."/>
            <person name="Cao P."/>
            <person name="Chapman S."/>
            <person name="Cusick C."/>
            <person name="Shea T."/>
            <person name="Nusbaum C."/>
            <person name="Birren B."/>
        </authorList>
    </citation>
    <scope>NUCLEOTIDE SEQUENCE [LARGE SCALE GENOMIC DNA]</scope>
    <source>
        <strain evidence="13 15">Ckrusei653</strain>
    </source>
</reference>
<dbReference type="EMBL" id="MQVM01000013">
    <property type="protein sequence ID" value="ONH73746.1"/>
    <property type="molecule type" value="Genomic_DNA"/>
</dbReference>
<evidence type="ECO:0000256" key="1">
    <source>
        <dbReference type="ARBA" id="ARBA00004434"/>
    </source>
</evidence>
<evidence type="ECO:0000256" key="7">
    <source>
        <dbReference type="ARBA" id="ARBA00023136"/>
    </source>
</evidence>